<comment type="function">
    <text evidence="7">Required for disulfide bond formation in some periplasmic proteins. Acts by transferring its disulfide bond to other proteins and is reduced in the process.</text>
</comment>
<comment type="subcellular location">
    <subcellularLocation>
        <location evidence="1 7">Periplasm</location>
    </subcellularLocation>
</comment>
<sequence>MKKGLMLLTLVLGAFTSFAQADDAAIKQALQQKIGATQIDILPSPIAGLQTVLTEGGVLYVSSDGKHILQGPLYDISGPMPVNATSELLGPILSKRLEALKDEMIVYKAPQEKYSVTVFTDITCGYCTKLHKEIKGYNDLGITVRYLAFPRQGPDSDAEKQMTSIWCAPNRMEAFDDAIAGKAIKPATCDINLRRHYELGTLFGIQGTPAIVVDGATVLSGYSAPSDLKATLDAYAAHKSSGAVK</sequence>
<dbReference type="STRING" id="1111728.GCA_000427805_02171"/>
<name>A0A2C6CZM0_9GAMM</name>
<dbReference type="CDD" id="cd03020">
    <property type="entry name" value="DsbA_DsbC_DsbG"/>
    <property type="match status" value="1"/>
</dbReference>
<dbReference type="InterPro" id="IPR009094">
    <property type="entry name" value="DiS-bond_isomerase_DsbC/G_N_sf"/>
</dbReference>
<keyword evidence="6 7" id="KW-0676">Redox-active center</keyword>
<dbReference type="Gene3D" id="3.10.450.70">
    <property type="entry name" value="Disulphide bond isomerase, DsbC/G, N-terminal"/>
    <property type="match status" value="1"/>
</dbReference>
<keyword evidence="12" id="KW-1185">Reference proteome</keyword>
<dbReference type="GO" id="GO:0016853">
    <property type="term" value="F:isomerase activity"/>
    <property type="evidence" value="ECO:0007669"/>
    <property type="project" value="UniProtKB-KW"/>
</dbReference>
<dbReference type="Pfam" id="PF13098">
    <property type="entry name" value="Thioredoxin_2"/>
    <property type="match status" value="1"/>
</dbReference>
<dbReference type="SUPFAM" id="SSF54423">
    <property type="entry name" value="DsbC/DsbG N-terminal domain-like"/>
    <property type="match status" value="1"/>
</dbReference>
<keyword evidence="10" id="KW-0413">Isomerase</keyword>
<dbReference type="Proteomes" id="UP000224974">
    <property type="component" value="Unassembled WGS sequence"/>
</dbReference>
<organism evidence="10 12">
    <name type="scientific">Budvicia aquatica</name>
    <dbReference type="NCBI Taxonomy" id="82979"/>
    <lineage>
        <taxon>Bacteria</taxon>
        <taxon>Pseudomonadati</taxon>
        <taxon>Pseudomonadota</taxon>
        <taxon>Gammaproteobacteria</taxon>
        <taxon>Enterobacterales</taxon>
        <taxon>Budviciaceae</taxon>
        <taxon>Budvicia</taxon>
    </lineage>
</organism>
<evidence type="ECO:0000256" key="4">
    <source>
        <dbReference type="ARBA" id="ARBA00022764"/>
    </source>
</evidence>
<dbReference type="InterPro" id="IPR033954">
    <property type="entry name" value="DiS-bond_Isoase_DsbC/G"/>
</dbReference>
<feature type="signal peptide" evidence="7">
    <location>
        <begin position="1"/>
        <end position="21"/>
    </location>
</feature>
<evidence type="ECO:0000256" key="6">
    <source>
        <dbReference type="ARBA" id="ARBA00023284"/>
    </source>
</evidence>
<dbReference type="EMBL" id="CAADJA010000002">
    <property type="protein sequence ID" value="VFS53306.1"/>
    <property type="molecule type" value="Genomic_DNA"/>
</dbReference>
<dbReference type="EMBL" id="PDDX01000001">
    <property type="protein sequence ID" value="PHI32139.1"/>
    <property type="molecule type" value="Genomic_DNA"/>
</dbReference>
<evidence type="ECO:0000313" key="10">
    <source>
        <dbReference type="EMBL" id="PHI32139.1"/>
    </source>
</evidence>
<feature type="domain" description="Thioredoxin-like fold" evidence="9">
    <location>
        <begin position="109"/>
        <end position="232"/>
    </location>
</feature>
<evidence type="ECO:0000259" key="9">
    <source>
        <dbReference type="Pfam" id="PF13098"/>
    </source>
</evidence>
<dbReference type="InterPro" id="IPR036249">
    <property type="entry name" value="Thioredoxin-like_sf"/>
</dbReference>
<reference evidence="11 13" key="3">
    <citation type="submission" date="2019-03" db="EMBL/GenBank/DDBJ databases">
        <authorList>
            <consortium name="Pathogen Informatics"/>
        </authorList>
    </citation>
    <scope>NUCLEOTIDE SEQUENCE [LARGE SCALE GENOMIC DNA]</scope>
    <source>
        <strain evidence="11 13">NCTC12282</strain>
    </source>
</reference>
<dbReference type="InterPro" id="IPR051470">
    <property type="entry name" value="Thiol:disulfide_interchange"/>
</dbReference>
<accession>A0A2C6CZM0</accession>
<dbReference type="InterPro" id="IPR018950">
    <property type="entry name" value="DiS-bond_isomerase_DsbC/G_N"/>
</dbReference>
<reference evidence="12" key="1">
    <citation type="submission" date="2017-09" db="EMBL/GenBank/DDBJ databases">
        <title>FDA dAtabase for Regulatory Grade micrObial Sequences (FDA-ARGOS): Supporting development and validation of Infectious Disease Dx tests.</title>
        <authorList>
            <person name="Minogue T."/>
            <person name="Wolcott M."/>
            <person name="Wasieloski L."/>
            <person name="Aguilar W."/>
            <person name="Moore D."/>
            <person name="Tallon L."/>
            <person name="Sadzewicz L."/>
            <person name="Ott S."/>
            <person name="Zhao X."/>
            <person name="Nagaraj S."/>
            <person name="Vavikolanu K."/>
            <person name="Aluvathingal J."/>
            <person name="Nadendla S."/>
            <person name="Sichtig H."/>
        </authorList>
    </citation>
    <scope>NUCLEOTIDE SEQUENCE [LARGE SCALE GENOMIC DNA]</scope>
    <source>
        <strain evidence="12">FDAARGOS_387</strain>
    </source>
</reference>
<evidence type="ECO:0000313" key="11">
    <source>
        <dbReference type="EMBL" id="VFS53306.1"/>
    </source>
</evidence>
<evidence type="ECO:0000259" key="8">
    <source>
        <dbReference type="Pfam" id="PF10411"/>
    </source>
</evidence>
<dbReference type="Gene3D" id="3.40.30.10">
    <property type="entry name" value="Glutaredoxin"/>
    <property type="match status" value="1"/>
</dbReference>
<feature type="domain" description="Disulphide bond isomerase DsbC/G N-terminal" evidence="8">
    <location>
        <begin position="18"/>
        <end position="78"/>
    </location>
</feature>
<dbReference type="PANTHER" id="PTHR35272">
    <property type="entry name" value="THIOL:DISULFIDE INTERCHANGE PROTEIN DSBC-RELATED"/>
    <property type="match status" value="1"/>
</dbReference>
<dbReference type="PANTHER" id="PTHR35272:SF3">
    <property type="entry name" value="THIOL:DISULFIDE INTERCHANGE PROTEIN DSBC"/>
    <property type="match status" value="1"/>
</dbReference>
<evidence type="ECO:0000313" key="13">
    <source>
        <dbReference type="Proteomes" id="UP000373449"/>
    </source>
</evidence>
<proteinExistence type="inferred from homology"/>
<dbReference type="Pfam" id="PF10411">
    <property type="entry name" value="DsbC_N"/>
    <property type="match status" value="1"/>
</dbReference>
<keyword evidence="5" id="KW-1015">Disulfide bond</keyword>
<reference evidence="10" key="2">
    <citation type="submission" date="2017-09" db="EMBL/GenBank/DDBJ databases">
        <title>FDA dAtabase for Regulatory Grade micrObial Sequences (FDA-ARGOS): Supporting development and validation of Infectious Disease Dx tests.</title>
        <authorList>
            <person name="Minogue T."/>
            <person name="Wolcott M."/>
            <person name="Wasieloski L."/>
            <person name="Aguilar W."/>
            <person name="Moore D."/>
            <person name="Tallon L.J."/>
            <person name="Sadzewicz L."/>
            <person name="Ott S."/>
            <person name="Zhao X."/>
            <person name="Nagaraj S."/>
            <person name="Vavikolanu K."/>
            <person name="Aluvathingal J."/>
            <person name="Nadendla S."/>
            <person name="Sichtig H."/>
        </authorList>
    </citation>
    <scope>NUCLEOTIDE SEQUENCE</scope>
    <source>
        <strain evidence="10">FDAARGOS_387</strain>
    </source>
</reference>
<feature type="chain" id="PRO_5033836648" description="Thiol:disulfide interchange protein" evidence="7">
    <location>
        <begin position="22"/>
        <end position="245"/>
    </location>
</feature>
<evidence type="ECO:0000256" key="7">
    <source>
        <dbReference type="RuleBase" id="RU364038"/>
    </source>
</evidence>
<dbReference type="RefSeq" id="WP_029094891.1">
    <property type="nucleotide sequence ID" value="NZ_BRLG01000035.1"/>
</dbReference>
<evidence type="ECO:0000256" key="5">
    <source>
        <dbReference type="ARBA" id="ARBA00023157"/>
    </source>
</evidence>
<keyword evidence="4 7" id="KW-0574">Periplasm</keyword>
<dbReference type="AlphaFoldDB" id="A0A2C6CZM0"/>
<dbReference type="SUPFAM" id="SSF52833">
    <property type="entry name" value="Thioredoxin-like"/>
    <property type="match status" value="1"/>
</dbReference>
<evidence type="ECO:0000313" key="12">
    <source>
        <dbReference type="Proteomes" id="UP000224974"/>
    </source>
</evidence>
<evidence type="ECO:0000256" key="3">
    <source>
        <dbReference type="ARBA" id="ARBA00022729"/>
    </source>
</evidence>
<dbReference type="GO" id="GO:0042597">
    <property type="term" value="C:periplasmic space"/>
    <property type="evidence" value="ECO:0007669"/>
    <property type="project" value="UniProtKB-SubCell"/>
</dbReference>
<dbReference type="NCBIfam" id="NF008129">
    <property type="entry name" value="PRK10877.1"/>
    <property type="match status" value="1"/>
</dbReference>
<dbReference type="Proteomes" id="UP000373449">
    <property type="component" value="Unassembled WGS sequence"/>
</dbReference>
<dbReference type="InterPro" id="IPR012336">
    <property type="entry name" value="Thioredoxin-like_fold"/>
</dbReference>
<comment type="similarity">
    <text evidence="2 7">Belongs to the thioredoxin family. DsbC subfamily.</text>
</comment>
<dbReference type="OrthoDB" id="12976at2"/>
<evidence type="ECO:0000256" key="1">
    <source>
        <dbReference type="ARBA" id="ARBA00004418"/>
    </source>
</evidence>
<evidence type="ECO:0000256" key="2">
    <source>
        <dbReference type="ARBA" id="ARBA00009813"/>
    </source>
</evidence>
<protein>
    <recommendedName>
        <fullName evidence="7">Thiol:disulfide interchange protein</fullName>
    </recommendedName>
</protein>
<keyword evidence="3 7" id="KW-0732">Signal</keyword>
<gene>
    <name evidence="11" type="primary">dsbC</name>
    <name evidence="10" type="ORF">CRN84_23870</name>
    <name evidence="11" type="ORF">NCTC12282_06424</name>
</gene>